<dbReference type="Proteomes" id="UP000694398">
    <property type="component" value="Unassembled WGS sequence"/>
</dbReference>
<dbReference type="PRINTS" id="PR00003">
    <property type="entry name" value="4DISULPHCORE"/>
</dbReference>
<accession>A0A8C2YLT1</accession>
<feature type="domain" description="WAP" evidence="3">
    <location>
        <begin position="64"/>
        <end position="111"/>
    </location>
</feature>
<dbReference type="SMART" id="SM00131">
    <property type="entry name" value="KU"/>
    <property type="match status" value="1"/>
</dbReference>
<dbReference type="AlphaFoldDB" id="A0A8C2YLT1"/>
<dbReference type="OMA" id="GFCPHKP"/>
<dbReference type="SUPFAM" id="SSF57362">
    <property type="entry name" value="BPTI-like"/>
    <property type="match status" value="1"/>
</dbReference>
<dbReference type="Gene3D" id="4.10.75.10">
    <property type="entry name" value="Elafin-like"/>
    <property type="match status" value="3"/>
</dbReference>
<evidence type="ECO:0000313" key="5">
    <source>
        <dbReference type="Proteomes" id="UP000694398"/>
    </source>
</evidence>
<dbReference type="GeneTree" id="ENSGT00940000162037"/>
<dbReference type="Pfam" id="PF00014">
    <property type="entry name" value="Kunitz_BPTI"/>
    <property type="match status" value="1"/>
</dbReference>
<dbReference type="Pfam" id="PF00095">
    <property type="entry name" value="WAP"/>
    <property type="match status" value="3"/>
</dbReference>
<dbReference type="SUPFAM" id="SSF57256">
    <property type="entry name" value="Elafin-like"/>
    <property type="match status" value="3"/>
</dbReference>
<dbReference type="InterPro" id="IPR036645">
    <property type="entry name" value="Elafin-like_sf"/>
</dbReference>
<organism evidence="4 5">
    <name type="scientific">Chinchilla lanigera</name>
    <name type="common">Long-tailed chinchilla</name>
    <name type="synonym">Chinchilla villidera</name>
    <dbReference type="NCBI Taxonomy" id="34839"/>
    <lineage>
        <taxon>Eukaryota</taxon>
        <taxon>Metazoa</taxon>
        <taxon>Chordata</taxon>
        <taxon>Craniata</taxon>
        <taxon>Vertebrata</taxon>
        <taxon>Euteleostomi</taxon>
        <taxon>Mammalia</taxon>
        <taxon>Eutheria</taxon>
        <taxon>Euarchontoglires</taxon>
        <taxon>Glires</taxon>
        <taxon>Rodentia</taxon>
        <taxon>Hystricomorpha</taxon>
        <taxon>Chinchillidae</taxon>
        <taxon>Chinchilla</taxon>
    </lineage>
</organism>
<reference evidence="4" key="1">
    <citation type="submission" date="2025-08" db="UniProtKB">
        <authorList>
            <consortium name="Ensembl"/>
        </authorList>
    </citation>
    <scope>IDENTIFICATION</scope>
</reference>
<gene>
    <name evidence="4" type="primary">WFDC8</name>
</gene>
<dbReference type="PROSITE" id="PS50279">
    <property type="entry name" value="BPTI_KUNITZ_2"/>
    <property type="match status" value="1"/>
</dbReference>
<keyword evidence="1" id="KW-1015">Disulfide bond</keyword>
<dbReference type="InterPro" id="IPR036880">
    <property type="entry name" value="Kunitz_BPTI_sf"/>
</dbReference>
<evidence type="ECO:0000256" key="1">
    <source>
        <dbReference type="ARBA" id="ARBA00023157"/>
    </source>
</evidence>
<dbReference type="PRINTS" id="PR00759">
    <property type="entry name" value="BASICPTASE"/>
</dbReference>
<proteinExistence type="predicted"/>
<dbReference type="Gene3D" id="4.10.410.10">
    <property type="entry name" value="Pancreatic trypsin inhibitor Kunitz domain"/>
    <property type="match status" value="1"/>
</dbReference>
<dbReference type="Ensembl" id="ENSCLAT00000008185.1">
    <property type="protein sequence ID" value="ENSCLAP00000008063.1"/>
    <property type="gene ID" value="ENSCLAG00000005649.1"/>
</dbReference>
<protein>
    <submittedName>
        <fullName evidence="4">WAP four-disulfide core domain 8</fullName>
    </submittedName>
</protein>
<dbReference type="GO" id="GO:0004867">
    <property type="term" value="F:serine-type endopeptidase inhibitor activity"/>
    <property type="evidence" value="ECO:0007669"/>
    <property type="project" value="InterPro"/>
</dbReference>
<sequence length="257" mass="29220">LPGDLRNSLCTHFVSLSGLCLTPAPLLPHRHLPLHRLAFWRNMTLLMLLFLSVEQTSASYGKKIKQKLGVCPRERLNCTSTQLSLCRKDFDCADSLKCCLFACEAKCMDPYQEPCMLPLQTGNCQENLDRWHFDFEAYECKPFTYSGCSGNANNFLSREHCREACMLVVKKGQCPLFPYDARVHCPSPCKSDIDCLQNTKCCESSCGFIRKIWVVFTGFCPVEKKCPKINRPQCMEDFDCPQEEKCCSSCGLKCMQP</sequence>
<name>A0A8C2YLT1_CHILA</name>
<dbReference type="PANTHER" id="PTHR47769:SF1">
    <property type="entry name" value="WAP FOUR-DISULFIDE CORE DOMAIN PROTEIN 8"/>
    <property type="match status" value="1"/>
</dbReference>
<dbReference type="GO" id="GO:0005576">
    <property type="term" value="C:extracellular region"/>
    <property type="evidence" value="ECO:0007669"/>
    <property type="project" value="InterPro"/>
</dbReference>
<dbReference type="CDD" id="cd00109">
    <property type="entry name" value="Kunitz-type"/>
    <property type="match status" value="1"/>
</dbReference>
<feature type="domain" description="BPTI/Kunitz inhibitor" evidence="2">
    <location>
        <begin position="115"/>
        <end position="165"/>
    </location>
</feature>
<keyword evidence="5" id="KW-1185">Reference proteome</keyword>
<dbReference type="InterPro" id="IPR020901">
    <property type="entry name" value="Prtase_inh_Kunz-CS"/>
</dbReference>
<reference evidence="4" key="2">
    <citation type="submission" date="2025-09" db="UniProtKB">
        <authorList>
            <consortium name="Ensembl"/>
        </authorList>
    </citation>
    <scope>IDENTIFICATION</scope>
</reference>
<dbReference type="InterPro" id="IPR008197">
    <property type="entry name" value="WAP_dom"/>
</dbReference>
<evidence type="ECO:0000313" key="4">
    <source>
        <dbReference type="Ensembl" id="ENSCLAP00000008063.1"/>
    </source>
</evidence>
<feature type="domain" description="WAP" evidence="3">
    <location>
        <begin position="213"/>
        <end position="257"/>
    </location>
</feature>
<dbReference type="PANTHER" id="PTHR47769">
    <property type="entry name" value="WAP FOUR-DISULFIDE CORE DOMAIN PROTEIN 8"/>
    <property type="match status" value="1"/>
</dbReference>
<dbReference type="PROSITE" id="PS51390">
    <property type="entry name" value="WAP"/>
    <property type="match status" value="3"/>
</dbReference>
<dbReference type="InterPro" id="IPR002223">
    <property type="entry name" value="Kunitz_BPTI"/>
</dbReference>
<evidence type="ECO:0000259" key="3">
    <source>
        <dbReference type="PROSITE" id="PS51390"/>
    </source>
</evidence>
<evidence type="ECO:0000259" key="2">
    <source>
        <dbReference type="PROSITE" id="PS50279"/>
    </source>
</evidence>
<dbReference type="SMART" id="SM00217">
    <property type="entry name" value="WAP"/>
    <property type="match status" value="2"/>
</dbReference>
<feature type="domain" description="WAP" evidence="3">
    <location>
        <begin position="167"/>
        <end position="209"/>
    </location>
</feature>
<dbReference type="PROSITE" id="PS00280">
    <property type="entry name" value="BPTI_KUNITZ_1"/>
    <property type="match status" value="1"/>
</dbReference>